<dbReference type="PANTHER" id="PTHR12399:SF0">
    <property type="entry name" value="EUKARYOTIC TRANSLATION INITIATION FACTOR 3 SUBUNIT D"/>
    <property type="match status" value="1"/>
</dbReference>
<feature type="region of interest" description="Disordered" evidence="5">
    <location>
        <begin position="46"/>
        <end position="69"/>
    </location>
</feature>
<keyword evidence="2" id="KW-0396">Initiation factor</keyword>
<feature type="compositionally biased region" description="Basic and acidic residues" evidence="5">
    <location>
        <begin position="54"/>
        <end position="69"/>
    </location>
</feature>
<dbReference type="InterPro" id="IPR007783">
    <property type="entry name" value="eIF3d"/>
</dbReference>
<evidence type="ECO:0000259" key="6">
    <source>
        <dbReference type="PROSITE" id="PS50042"/>
    </source>
</evidence>
<feature type="region of interest" description="Disordered" evidence="5">
    <location>
        <begin position="1"/>
        <end position="21"/>
    </location>
</feature>
<evidence type="ECO:0000256" key="5">
    <source>
        <dbReference type="SAM" id="MobiDB-lite"/>
    </source>
</evidence>
<dbReference type="AlphaFoldDB" id="A0A060SZB0"/>
<dbReference type="PANTHER" id="PTHR12399">
    <property type="entry name" value="EUKARYOTIC TRANSLATION INITIATION FACTOR 3 SUBUNIT 7"/>
    <property type="match status" value="1"/>
</dbReference>
<feature type="compositionally biased region" description="Polar residues" evidence="5">
    <location>
        <begin position="107"/>
        <end position="126"/>
    </location>
</feature>
<organism evidence="7">
    <name type="scientific">Blastobotrys adeninivorans</name>
    <name type="common">Yeast</name>
    <name type="synonym">Arxula adeninivorans</name>
    <dbReference type="NCBI Taxonomy" id="409370"/>
    <lineage>
        <taxon>Eukaryota</taxon>
        <taxon>Fungi</taxon>
        <taxon>Dikarya</taxon>
        <taxon>Ascomycota</taxon>
        <taxon>Saccharomycotina</taxon>
        <taxon>Dipodascomycetes</taxon>
        <taxon>Dipodascales</taxon>
        <taxon>Trichomonascaceae</taxon>
        <taxon>Blastobotrys</taxon>
    </lineage>
</organism>
<evidence type="ECO:0000313" key="7">
    <source>
        <dbReference type="EMBL" id="CDP34058.1"/>
    </source>
</evidence>
<reference evidence="7" key="2">
    <citation type="submission" date="2014-06" db="EMBL/GenBank/DDBJ databases">
        <title>The complete genome of Blastobotrys (Arxula) adeninivorans LS3 - a yeast of biotechnological interest.</title>
        <authorList>
            <person name="Kunze G."/>
            <person name="Gaillardin C."/>
            <person name="Czernicka M."/>
            <person name="Durrens P."/>
            <person name="Martin T."/>
            <person name="Boer E."/>
            <person name="Gabaldon T."/>
            <person name="Cruz J."/>
            <person name="Talla E."/>
            <person name="Marck C."/>
            <person name="Goffeau A."/>
            <person name="Barbe V."/>
            <person name="Baret P."/>
            <person name="Baronian K."/>
            <person name="Beier S."/>
            <person name="Bleykasten C."/>
            <person name="Bode R."/>
            <person name="Casaregola S."/>
            <person name="Despons L."/>
            <person name="Fairhead C."/>
            <person name="Giersberg M."/>
            <person name="Gierski P."/>
            <person name="Hahnel U."/>
            <person name="Hartmann A."/>
            <person name="Jankowska D."/>
            <person name="Jubin C."/>
            <person name="Jung P."/>
            <person name="Lafontaine I."/>
            <person name="Leh-Louis V."/>
            <person name="Lemaire M."/>
            <person name="Marcet-Houben M."/>
            <person name="Mascher M."/>
            <person name="Morel G."/>
            <person name="Richard G.-F."/>
            <person name="Riechen J."/>
            <person name="Sacerdot C."/>
            <person name="Sarkar A."/>
            <person name="Savel G."/>
            <person name="Schacherer J."/>
            <person name="Sherman D."/>
            <person name="Straub M.-L."/>
            <person name="Stein N."/>
            <person name="Thierry A."/>
            <person name="Trautwein-Schult A."/>
            <person name="Westhof E."/>
            <person name="Worch S."/>
            <person name="Dujon B."/>
            <person name="Souciet J.-L."/>
            <person name="Wincker P."/>
            <person name="Scholz U."/>
            <person name="Neuveglise N."/>
        </authorList>
    </citation>
    <scope>NUCLEOTIDE SEQUENCE</scope>
    <source>
        <strain evidence="7">LS3</strain>
    </source>
</reference>
<keyword evidence="1" id="KW-0963">Cytoplasm</keyword>
<sequence length="548" mass="59553">MPIPKLPQLPATTDPWGPPAQIPAALRFNDVPYAPFSKGDKLGRVADWAADQTQQKDQKTRQHGRGFRDPYHAYGANVASFFTADDAEDVSSFSVVDSSKAPARPRGSQSAVLKTRGGRQQASRPQAGNAAPSGAANRGQGGANRGWSSRDRQFRGGGRRLGWGNFDKPQKVRDASVAITDDWKPVQTIGFNNLQKLSFESRPGQSVGDYGFVQRYDRSLDKAVLDAPLKPVDKVVYNVSTSEDPVISELSESGVGTVFATDTIIALLMCSTKSVIPWDIVINKRGGKIFLDKREGGPLDFVSVDENAVDPPAESTDKDNINSASSLAVEATYINHNFGANAVSESSSRYEFPKPNPFDSGDGAAALAQGYRYRKFNLANNVEEDEPLYLVVRGTVNAVQTSASGAEELVTVHALNEYGGSGNLEWKAKFVNQRGAIVAAEMKNNLNKLSRWTVESVLAGANLMKIGFVSRVAPKDNTRHVVVGVLGRDPAQFSQQLNINMANGWGIVKSIVNIATELEDGKYVLIKDPNYPQIKLYQVPESTFEDQE</sequence>
<dbReference type="InterPro" id="IPR000595">
    <property type="entry name" value="cNMP-bd_dom"/>
</dbReference>
<dbReference type="EMBL" id="HG937693">
    <property type="protein sequence ID" value="CDP34058.1"/>
    <property type="molecule type" value="Genomic_DNA"/>
</dbReference>
<evidence type="ECO:0000256" key="3">
    <source>
        <dbReference type="ARBA" id="ARBA00022884"/>
    </source>
</evidence>
<dbReference type="Pfam" id="PF05091">
    <property type="entry name" value="eIF-3_zeta"/>
    <property type="match status" value="1"/>
</dbReference>
<name>A0A060SZB0_BLAAD</name>
<protein>
    <submittedName>
        <fullName evidence="7">ARAD1C03718p</fullName>
    </submittedName>
</protein>
<feature type="domain" description="Cyclic nucleotide-binding" evidence="6">
    <location>
        <begin position="383"/>
        <end position="458"/>
    </location>
</feature>
<dbReference type="GO" id="GO:0003723">
    <property type="term" value="F:RNA binding"/>
    <property type="evidence" value="ECO:0007669"/>
    <property type="project" value="UniProtKB-KW"/>
</dbReference>
<evidence type="ECO:0000256" key="4">
    <source>
        <dbReference type="ARBA" id="ARBA00022917"/>
    </source>
</evidence>
<reference evidence="7" key="1">
    <citation type="submission" date="2014-02" db="EMBL/GenBank/DDBJ databases">
        <authorList>
            <person name="Genoscope - CEA"/>
        </authorList>
    </citation>
    <scope>NUCLEOTIDE SEQUENCE</scope>
    <source>
        <strain evidence="7">LS3</strain>
    </source>
</reference>
<accession>A0A060SZB0</accession>
<keyword evidence="3" id="KW-0694">RNA-binding</keyword>
<dbReference type="PhylomeDB" id="A0A060SZB0"/>
<proteinExistence type="predicted"/>
<dbReference type="PROSITE" id="PS50042">
    <property type="entry name" value="CNMP_BINDING_3"/>
    <property type="match status" value="1"/>
</dbReference>
<keyword evidence="4" id="KW-0648">Protein biosynthesis</keyword>
<dbReference type="GO" id="GO:0003743">
    <property type="term" value="F:translation initiation factor activity"/>
    <property type="evidence" value="ECO:0007669"/>
    <property type="project" value="UniProtKB-KW"/>
</dbReference>
<dbReference type="GO" id="GO:0005852">
    <property type="term" value="C:eukaryotic translation initiation factor 3 complex"/>
    <property type="evidence" value="ECO:0007669"/>
    <property type="project" value="InterPro"/>
</dbReference>
<gene>
    <name evidence="7" type="ORF">GNLVRS02_ARAD1C03718g</name>
</gene>
<evidence type="ECO:0000256" key="1">
    <source>
        <dbReference type="ARBA" id="ARBA00022490"/>
    </source>
</evidence>
<evidence type="ECO:0000256" key="2">
    <source>
        <dbReference type="ARBA" id="ARBA00022540"/>
    </source>
</evidence>
<feature type="region of interest" description="Disordered" evidence="5">
    <location>
        <begin position="95"/>
        <end position="167"/>
    </location>
</feature>
<dbReference type="PIRSF" id="PIRSF016281">
    <property type="entry name" value="EIF-3_zeta"/>
    <property type="match status" value="1"/>
</dbReference>